<dbReference type="OrthoDB" id="278329at2759"/>
<dbReference type="PANTHER" id="PTHR13137:SF6">
    <property type="entry name" value="SUCCINATE DEHYDROGENASE ASSEMBLY FACTOR 3, MITOCHONDRIAL"/>
    <property type="match status" value="1"/>
</dbReference>
<dbReference type="GO" id="GO:0005758">
    <property type="term" value="C:mitochondrial intermembrane space"/>
    <property type="evidence" value="ECO:0007669"/>
    <property type="project" value="TreeGrafter"/>
</dbReference>
<dbReference type="Proteomes" id="UP000063063">
    <property type="component" value="Chromosome 13"/>
</dbReference>
<dbReference type="GO" id="GO:0005759">
    <property type="term" value="C:mitochondrial matrix"/>
    <property type="evidence" value="ECO:0007669"/>
    <property type="project" value="UniProtKB-SubCell"/>
</dbReference>
<dbReference type="EMBL" id="CP009382">
    <property type="protein sequence ID" value="AIN96500.1"/>
    <property type="molecule type" value="Genomic_DNA"/>
</dbReference>
<dbReference type="AlphaFoldDB" id="A0A088RKY7"/>
<evidence type="ECO:0000256" key="4">
    <source>
        <dbReference type="ARBA" id="ARBA00023128"/>
    </source>
</evidence>
<evidence type="ECO:0000256" key="1">
    <source>
        <dbReference type="ARBA" id="ARBA00004305"/>
    </source>
</evidence>
<dbReference type="GO" id="GO:0006105">
    <property type="term" value="P:succinate metabolic process"/>
    <property type="evidence" value="ECO:0007669"/>
    <property type="project" value="TreeGrafter"/>
</dbReference>
<evidence type="ECO:0000256" key="3">
    <source>
        <dbReference type="ARBA" id="ARBA00022946"/>
    </source>
</evidence>
<evidence type="ECO:0000256" key="5">
    <source>
        <dbReference type="ARBA" id="ARBA00023186"/>
    </source>
</evidence>
<name>A0A088RKY7_LEIPA</name>
<comment type="subunit">
    <text evidence="6">Interacts with the iron-sulfur protein subunit within the SDH catalytic dimer.</text>
</comment>
<dbReference type="InterPro" id="IPR008381">
    <property type="entry name" value="SDHAF3/Sdh7"/>
</dbReference>
<evidence type="ECO:0000313" key="7">
    <source>
        <dbReference type="EMBL" id="AIN96500.1"/>
    </source>
</evidence>
<sequence length="252" mass="27412">MGGDVGNDGINADVAACSIGYGPFSATVKTRRAREKAHKDVETPETAAAGASATVMNNVGLATNLHLRLSLAGLPHPSQLDDWPYASPEWRLAFVRLYRTILRLHNKVVAVSLCTTRGQGPEAALSAATGVQATSQTTAASAAATATESGHNLAEDKDDHLLRYLLTSDQREFGNRFVQGEFTRHMDADAVAATIFYASWHDYVLQLASGVTAREMTEKEKRLLSDEQKETLNSLRGAFFDLRTSREPKYMP</sequence>
<keyword evidence="4 6" id="KW-0496">Mitochondrion</keyword>
<dbReference type="GO" id="GO:0034553">
    <property type="term" value="P:mitochondrial respiratory chain complex II assembly"/>
    <property type="evidence" value="ECO:0007669"/>
    <property type="project" value="UniProtKB-UniRule"/>
</dbReference>
<evidence type="ECO:0000256" key="2">
    <source>
        <dbReference type="ARBA" id="ARBA00006020"/>
    </source>
</evidence>
<comment type="similarity">
    <text evidence="2 6">Belongs to the complex I LYR family. SDHAF3 subfamily.</text>
</comment>
<organism evidence="7 8">
    <name type="scientific">Leishmania panamensis</name>
    <dbReference type="NCBI Taxonomy" id="5679"/>
    <lineage>
        <taxon>Eukaryota</taxon>
        <taxon>Discoba</taxon>
        <taxon>Euglenozoa</taxon>
        <taxon>Kinetoplastea</taxon>
        <taxon>Metakinetoplastina</taxon>
        <taxon>Trypanosomatida</taxon>
        <taxon>Trypanosomatidae</taxon>
        <taxon>Leishmaniinae</taxon>
        <taxon>Leishmania</taxon>
        <taxon>Leishmania guyanensis species complex</taxon>
    </lineage>
</organism>
<reference evidence="7 8" key="1">
    <citation type="journal article" date="2015" name="Sci. Rep.">
        <title>The genome of Leishmania panamensis: insights into genomics of the L. (Viannia) subgenus.</title>
        <authorList>
            <person name="Llanes A."/>
            <person name="Restrepo C.M."/>
            <person name="Vecchio G.D."/>
            <person name="Anguizola F.J."/>
            <person name="Lleonart R."/>
        </authorList>
    </citation>
    <scope>NUCLEOTIDE SEQUENCE [LARGE SCALE GENOMIC DNA]</scope>
    <source>
        <strain evidence="7 8">MHOM/PA/94/PSC-1</strain>
    </source>
</reference>
<protein>
    <recommendedName>
        <fullName evidence="6">Succinate dehydrogenase assembly factor 3</fullName>
        <shortName evidence="6">SDH assembly factor 3</shortName>
        <shortName evidence="6">SDHAF3</shortName>
    </recommendedName>
</protein>
<keyword evidence="8" id="KW-1185">Reference proteome</keyword>
<keyword evidence="3" id="KW-0809">Transit peptide</keyword>
<dbReference type="eggNOG" id="ENOG502S8MP">
    <property type="taxonomic scope" value="Eukaryota"/>
</dbReference>
<evidence type="ECO:0000256" key="6">
    <source>
        <dbReference type="RuleBase" id="RU368039"/>
    </source>
</evidence>
<evidence type="ECO:0000313" key="8">
    <source>
        <dbReference type="Proteomes" id="UP000063063"/>
    </source>
</evidence>
<dbReference type="RefSeq" id="XP_010697153.1">
    <property type="nucleotide sequence ID" value="XM_010698851.1"/>
</dbReference>
<dbReference type="VEuPathDB" id="TriTrypDB:LPMP_130710"/>
<proteinExistence type="inferred from homology"/>
<accession>A0A088RKY7</accession>
<dbReference type="VEuPathDB" id="TriTrypDB:LPAL13_130011400"/>
<keyword evidence="5 6" id="KW-0143">Chaperone</keyword>
<gene>
    <name evidence="7" type="ORF">LPMP_130710</name>
</gene>
<dbReference type="KEGG" id="lpan:LPMP_130710"/>
<comment type="subcellular location">
    <subcellularLocation>
        <location evidence="1 6">Mitochondrion matrix</location>
    </subcellularLocation>
</comment>
<dbReference type="GeneID" id="22573181"/>
<dbReference type="PANTHER" id="PTHR13137">
    <property type="entry name" value="DC11 ACN9 HOMOLOG"/>
    <property type="match status" value="1"/>
</dbReference>
<dbReference type="Pfam" id="PF13233">
    <property type="entry name" value="Complex1_LYR_2"/>
    <property type="match status" value="1"/>
</dbReference>
<comment type="function">
    <text evidence="6">Plays an essential role in the assembly of succinate dehydrogenase (SDH), an enzyme complex (also referred to as respiratory complex II) that is a component of both the tricarboxylic acid (TCA) cycle and the mitochondrial electron transport chain, and which couples the oxidation of succinate to fumarate with the reduction of ubiquinone (coenzyme Q) to ubiquinol. Promotes maturation of the iron-sulfur protein subunit of the SDH catalytic dimer, protecting it from the deleterious effects of oxidants. May act together with SDHAF1.</text>
</comment>